<organism evidence="2 3">
    <name type="scientific">Methylobacterium komagatae</name>
    <dbReference type="NCBI Taxonomy" id="374425"/>
    <lineage>
        <taxon>Bacteria</taxon>
        <taxon>Pseudomonadati</taxon>
        <taxon>Pseudomonadota</taxon>
        <taxon>Alphaproteobacteria</taxon>
        <taxon>Hyphomicrobiales</taxon>
        <taxon>Methylobacteriaceae</taxon>
        <taxon>Methylobacterium</taxon>
    </lineage>
</organism>
<dbReference type="RefSeq" id="WP_378969725.1">
    <property type="nucleotide sequence ID" value="NZ_JBHSWN010000001.1"/>
</dbReference>
<name>A0ABW2BK02_9HYPH</name>
<reference evidence="3" key="1">
    <citation type="journal article" date="2019" name="Int. J. Syst. Evol. Microbiol.">
        <title>The Global Catalogue of Microorganisms (GCM) 10K type strain sequencing project: providing services to taxonomists for standard genome sequencing and annotation.</title>
        <authorList>
            <consortium name="The Broad Institute Genomics Platform"/>
            <consortium name="The Broad Institute Genome Sequencing Center for Infectious Disease"/>
            <person name="Wu L."/>
            <person name="Ma J."/>
        </authorList>
    </citation>
    <scope>NUCLEOTIDE SEQUENCE [LARGE SCALE GENOMIC DNA]</scope>
    <source>
        <strain evidence="3">CCUG 48316</strain>
    </source>
</reference>
<gene>
    <name evidence="2" type="ORF">ACFQE0_11615</name>
</gene>
<dbReference type="EMBL" id="JBHSWN010000001">
    <property type="protein sequence ID" value="MFC6790204.1"/>
    <property type="molecule type" value="Genomic_DNA"/>
</dbReference>
<sequence length="84" mass="8484">MSDSSPTPLALGPCAPETIVPRAAVRAYLALSAGLGAIVTGLMLMMSVAANSGGEAERIADTRDDGYALTLVSALAVNLAKPLR</sequence>
<evidence type="ECO:0000313" key="2">
    <source>
        <dbReference type="EMBL" id="MFC6790204.1"/>
    </source>
</evidence>
<keyword evidence="1" id="KW-0472">Membrane</keyword>
<accession>A0ABW2BK02</accession>
<comment type="caution">
    <text evidence="2">The sequence shown here is derived from an EMBL/GenBank/DDBJ whole genome shotgun (WGS) entry which is preliminary data.</text>
</comment>
<protein>
    <submittedName>
        <fullName evidence="2">Uncharacterized protein</fullName>
    </submittedName>
</protein>
<keyword evidence="3" id="KW-1185">Reference proteome</keyword>
<dbReference type="Proteomes" id="UP001596292">
    <property type="component" value="Unassembled WGS sequence"/>
</dbReference>
<keyword evidence="1" id="KW-0812">Transmembrane</keyword>
<feature type="transmembrane region" description="Helical" evidence="1">
    <location>
        <begin position="27"/>
        <end position="46"/>
    </location>
</feature>
<proteinExistence type="predicted"/>
<evidence type="ECO:0000256" key="1">
    <source>
        <dbReference type="SAM" id="Phobius"/>
    </source>
</evidence>
<keyword evidence="1" id="KW-1133">Transmembrane helix</keyword>
<evidence type="ECO:0000313" key="3">
    <source>
        <dbReference type="Proteomes" id="UP001596292"/>
    </source>
</evidence>